<dbReference type="STRING" id="41688.A0A2N3NEC2"/>
<dbReference type="Proteomes" id="UP000233524">
    <property type="component" value="Unassembled WGS sequence"/>
</dbReference>
<reference evidence="3 4" key="1">
    <citation type="journal article" date="2017" name="G3 (Bethesda)">
        <title>First Draft Genome Sequence of the Pathogenic Fungus Lomentospora prolificans (Formerly Scedosporium prolificans).</title>
        <authorList>
            <person name="Luo R."/>
            <person name="Zimin A."/>
            <person name="Workman R."/>
            <person name="Fan Y."/>
            <person name="Pertea G."/>
            <person name="Grossman N."/>
            <person name="Wear M.P."/>
            <person name="Jia B."/>
            <person name="Miller H."/>
            <person name="Casadevall A."/>
            <person name="Timp W."/>
            <person name="Zhang S.X."/>
            <person name="Salzberg S.L."/>
        </authorList>
    </citation>
    <scope>NUCLEOTIDE SEQUENCE [LARGE SCALE GENOMIC DNA]</scope>
    <source>
        <strain evidence="3 4">JHH-5317</strain>
    </source>
</reference>
<gene>
    <name evidence="3" type="ORF">jhhlp_002531</name>
</gene>
<feature type="region of interest" description="Disordered" evidence="1">
    <location>
        <begin position="35"/>
        <end position="72"/>
    </location>
</feature>
<dbReference type="PROSITE" id="PS51184">
    <property type="entry name" value="JMJC"/>
    <property type="match status" value="1"/>
</dbReference>
<evidence type="ECO:0000313" key="3">
    <source>
        <dbReference type="EMBL" id="PKS10774.1"/>
    </source>
</evidence>
<dbReference type="PANTHER" id="PTHR12461:SF99">
    <property type="entry name" value="BIFUNCTIONAL PEPTIDASE AND (3S)-LYSYL HYDROXYLASE JMJD7"/>
    <property type="match status" value="1"/>
</dbReference>
<dbReference type="VEuPathDB" id="FungiDB:jhhlp_002531"/>
<dbReference type="InParanoid" id="A0A2N3NEC2"/>
<dbReference type="Gene3D" id="2.60.120.10">
    <property type="entry name" value="Jelly Rolls"/>
    <property type="match status" value="1"/>
</dbReference>
<dbReference type="OrthoDB" id="415358at2759"/>
<evidence type="ECO:0000256" key="1">
    <source>
        <dbReference type="SAM" id="MobiDB-lite"/>
    </source>
</evidence>
<proteinExistence type="predicted"/>
<feature type="compositionally biased region" description="Low complexity" evidence="1">
    <location>
        <begin position="57"/>
        <end position="67"/>
    </location>
</feature>
<evidence type="ECO:0000313" key="4">
    <source>
        <dbReference type="Proteomes" id="UP000233524"/>
    </source>
</evidence>
<dbReference type="AlphaFoldDB" id="A0A2N3NEC2"/>
<name>A0A2N3NEC2_9PEZI</name>
<sequence length="160" mass="17072">MHRDGYENLYIQIRGRKHFALLPALCAPAVGERKDGEAGVGEGGGGGGGRGRGRGQGAVSDVGSDGVAVGGQEGVEGKGAVRANEYAELVEPVRVTLEPGDMLYLPAMWYHKVSQSCSEEDEGFVLAVNYWYDMDYSGPLYSLTNLVRNMSFALQGAEPK</sequence>
<dbReference type="Pfam" id="PF13621">
    <property type="entry name" value="Cupin_8"/>
    <property type="match status" value="1"/>
</dbReference>
<dbReference type="EMBL" id="NLAX01000008">
    <property type="protein sequence ID" value="PKS10774.1"/>
    <property type="molecule type" value="Genomic_DNA"/>
</dbReference>
<feature type="compositionally biased region" description="Gly residues" evidence="1">
    <location>
        <begin position="38"/>
        <end position="56"/>
    </location>
</feature>
<dbReference type="InterPro" id="IPR014710">
    <property type="entry name" value="RmlC-like_jellyroll"/>
</dbReference>
<evidence type="ECO:0000259" key="2">
    <source>
        <dbReference type="PROSITE" id="PS51184"/>
    </source>
</evidence>
<accession>A0A2N3NEC2</accession>
<dbReference type="InterPro" id="IPR041667">
    <property type="entry name" value="Cupin_8"/>
</dbReference>
<comment type="caution">
    <text evidence="3">The sequence shown here is derived from an EMBL/GenBank/DDBJ whole genome shotgun (WGS) entry which is preliminary data.</text>
</comment>
<dbReference type="PANTHER" id="PTHR12461">
    <property type="entry name" value="HYPOXIA-INDUCIBLE FACTOR 1 ALPHA INHIBITOR-RELATED"/>
    <property type="match status" value="1"/>
</dbReference>
<dbReference type="InterPro" id="IPR003347">
    <property type="entry name" value="JmjC_dom"/>
</dbReference>
<keyword evidence="4" id="KW-1185">Reference proteome</keyword>
<dbReference type="SUPFAM" id="SSF51197">
    <property type="entry name" value="Clavaminate synthase-like"/>
    <property type="match status" value="1"/>
</dbReference>
<protein>
    <recommendedName>
        <fullName evidence="2">JmjC domain-containing protein</fullName>
    </recommendedName>
</protein>
<organism evidence="3 4">
    <name type="scientific">Lomentospora prolificans</name>
    <dbReference type="NCBI Taxonomy" id="41688"/>
    <lineage>
        <taxon>Eukaryota</taxon>
        <taxon>Fungi</taxon>
        <taxon>Dikarya</taxon>
        <taxon>Ascomycota</taxon>
        <taxon>Pezizomycotina</taxon>
        <taxon>Sordariomycetes</taxon>
        <taxon>Hypocreomycetidae</taxon>
        <taxon>Microascales</taxon>
        <taxon>Microascaceae</taxon>
        <taxon>Lomentospora</taxon>
    </lineage>
</organism>
<feature type="domain" description="JmjC" evidence="2">
    <location>
        <begin position="1"/>
        <end position="147"/>
    </location>
</feature>